<gene>
    <name evidence="5" type="ORF">KQX54_016273</name>
</gene>
<dbReference type="EMBL" id="JAHXZJ010001864">
    <property type="protein sequence ID" value="KAH0549961.1"/>
    <property type="molecule type" value="Genomic_DNA"/>
</dbReference>
<dbReference type="GO" id="GO:0004757">
    <property type="term" value="F:sepiapterin reductase (NADP+) activity"/>
    <property type="evidence" value="ECO:0007669"/>
    <property type="project" value="TreeGrafter"/>
</dbReference>
<dbReference type="InterPro" id="IPR051721">
    <property type="entry name" value="Biopterin_syn/organic_redct"/>
</dbReference>
<dbReference type="Pfam" id="PF00106">
    <property type="entry name" value="adh_short"/>
    <property type="match status" value="1"/>
</dbReference>
<dbReference type="InterPro" id="IPR002347">
    <property type="entry name" value="SDR_fam"/>
</dbReference>
<dbReference type="AlphaFoldDB" id="A0AAV7IC92"/>
<evidence type="ECO:0000256" key="2">
    <source>
        <dbReference type="ARBA" id="ARBA00022490"/>
    </source>
</evidence>
<proteinExistence type="predicted"/>
<dbReference type="InterPro" id="IPR036291">
    <property type="entry name" value="NAD(P)-bd_dom_sf"/>
</dbReference>
<dbReference type="PANTHER" id="PTHR44085:SF2">
    <property type="entry name" value="SEPIAPTERIN REDUCTASE"/>
    <property type="match status" value="1"/>
</dbReference>
<dbReference type="Proteomes" id="UP000826195">
    <property type="component" value="Unassembled WGS sequence"/>
</dbReference>
<name>A0AAV7IC92_COTGL</name>
<protein>
    <submittedName>
        <fullName evidence="5">Uncharacterized protein</fullName>
    </submittedName>
</protein>
<dbReference type="GO" id="GO:0005737">
    <property type="term" value="C:cytoplasm"/>
    <property type="evidence" value="ECO:0007669"/>
    <property type="project" value="UniProtKB-SubCell"/>
</dbReference>
<dbReference type="GO" id="GO:0006729">
    <property type="term" value="P:tetrahydrobiopterin biosynthetic process"/>
    <property type="evidence" value="ECO:0007669"/>
    <property type="project" value="TreeGrafter"/>
</dbReference>
<dbReference type="SUPFAM" id="SSF51735">
    <property type="entry name" value="NAD(P)-binding Rossmann-fold domains"/>
    <property type="match status" value="1"/>
</dbReference>
<evidence type="ECO:0000256" key="4">
    <source>
        <dbReference type="ARBA" id="ARBA00023002"/>
    </source>
</evidence>
<organism evidence="5 6">
    <name type="scientific">Cotesia glomerata</name>
    <name type="common">Lepidopteran parasitic wasp</name>
    <name type="synonym">Apanteles glomeratus</name>
    <dbReference type="NCBI Taxonomy" id="32391"/>
    <lineage>
        <taxon>Eukaryota</taxon>
        <taxon>Metazoa</taxon>
        <taxon>Ecdysozoa</taxon>
        <taxon>Arthropoda</taxon>
        <taxon>Hexapoda</taxon>
        <taxon>Insecta</taxon>
        <taxon>Pterygota</taxon>
        <taxon>Neoptera</taxon>
        <taxon>Endopterygota</taxon>
        <taxon>Hymenoptera</taxon>
        <taxon>Apocrita</taxon>
        <taxon>Ichneumonoidea</taxon>
        <taxon>Braconidae</taxon>
        <taxon>Microgastrinae</taxon>
        <taxon>Cotesia</taxon>
    </lineage>
</organism>
<dbReference type="Gene3D" id="3.40.50.720">
    <property type="entry name" value="NAD(P)-binding Rossmann-like Domain"/>
    <property type="match status" value="1"/>
</dbReference>
<comment type="subcellular location">
    <subcellularLocation>
        <location evidence="1">Cytoplasm</location>
    </subcellularLocation>
</comment>
<keyword evidence="4" id="KW-0560">Oxidoreductase</keyword>
<reference evidence="5 6" key="1">
    <citation type="journal article" date="2021" name="J. Hered.">
        <title>A chromosome-level genome assembly of the parasitoid wasp, Cotesia glomerata (Hymenoptera: Braconidae).</title>
        <authorList>
            <person name="Pinto B.J."/>
            <person name="Weis J.J."/>
            <person name="Gamble T."/>
            <person name="Ode P.J."/>
            <person name="Paul R."/>
            <person name="Zaspel J.M."/>
        </authorList>
    </citation>
    <scope>NUCLEOTIDE SEQUENCE [LARGE SCALE GENOMIC DNA]</scope>
    <source>
        <strain evidence="5">CgM1</strain>
    </source>
</reference>
<comment type="caution">
    <text evidence="5">The sequence shown here is derived from an EMBL/GenBank/DDBJ whole genome shotgun (WGS) entry which is preliminary data.</text>
</comment>
<keyword evidence="2" id="KW-0963">Cytoplasm</keyword>
<sequence length="259" mass="29590">MGPEFFLIGKIFVLITGASKDIGREIAIKYSNILDNGSHFLLIARNKTGLRETTSRMSNRVHVDYASIDLSIAQADQLEDLIRKRINPNDYDGAIVIHDVGSVGDISKLTNEMDNFDVWEKCYNLNVFSPAVLTSTFMKIFNDKVRAKKLVINLTSWASLTPYQSLGYYNSAEAAREMYFKVFAKEFPEVNVLNYSPHMVDTDLLRKMESINRTSEVPEYIKKSRREGKVVTTIQAANRLINIIKKHNYKSGEHVDYFD</sequence>
<evidence type="ECO:0000313" key="5">
    <source>
        <dbReference type="EMBL" id="KAH0549961.1"/>
    </source>
</evidence>
<accession>A0AAV7IC92</accession>
<evidence type="ECO:0000256" key="1">
    <source>
        <dbReference type="ARBA" id="ARBA00004496"/>
    </source>
</evidence>
<dbReference type="PRINTS" id="PR00081">
    <property type="entry name" value="GDHRDH"/>
</dbReference>
<evidence type="ECO:0000256" key="3">
    <source>
        <dbReference type="ARBA" id="ARBA00022857"/>
    </source>
</evidence>
<dbReference type="PANTHER" id="PTHR44085">
    <property type="entry name" value="SEPIAPTERIN REDUCTASE"/>
    <property type="match status" value="1"/>
</dbReference>
<keyword evidence="3" id="KW-0521">NADP</keyword>
<keyword evidence="6" id="KW-1185">Reference proteome</keyword>
<evidence type="ECO:0000313" key="6">
    <source>
        <dbReference type="Proteomes" id="UP000826195"/>
    </source>
</evidence>